<organism evidence="3 4">
    <name type="scientific">Slackia equolifaciens</name>
    <dbReference type="NCBI Taxonomy" id="498718"/>
    <lineage>
        <taxon>Bacteria</taxon>
        <taxon>Bacillati</taxon>
        <taxon>Actinomycetota</taxon>
        <taxon>Coriobacteriia</taxon>
        <taxon>Eggerthellales</taxon>
        <taxon>Eggerthellaceae</taxon>
        <taxon>Slackia</taxon>
    </lineage>
</organism>
<feature type="transmembrane region" description="Helical" evidence="2">
    <location>
        <begin position="75"/>
        <end position="95"/>
    </location>
</feature>
<feature type="region of interest" description="Disordered" evidence="1">
    <location>
        <begin position="131"/>
        <end position="221"/>
    </location>
</feature>
<evidence type="ECO:0000256" key="1">
    <source>
        <dbReference type="SAM" id="MobiDB-lite"/>
    </source>
</evidence>
<keyword evidence="2" id="KW-0812">Transmembrane</keyword>
<dbReference type="Proteomes" id="UP000269591">
    <property type="component" value="Unassembled WGS sequence"/>
</dbReference>
<feature type="compositionally biased region" description="Low complexity" evidence="1">
    <location>
        <begin position="160"/>
        <end position="178"/>
    </location>
</feature>
<reference evidence="4" key="1">
    <citation type="submission" date="2018-05" db="EMBL/GenBank/DDBJ databases">
        <title>Genome Sequencing of selected type strains of the family Eggerthellaceae.</title>
        <authorList>
            <person name="Danylec N."/>
            <person name="Stoll D.A."/>
            <person name="Doetsch A."/>
            <person name="Huch M."/>
        </authorList>
    </citation>
    <scope>NUCLEOTIDE SEQUENCE [LARGE SCALE GENOMIC DNA]</scope>
    <source>
        <strain evidence="4">DSM 24851</strain>
    </source>
</reference>
<dbReference type="EMBL" id="QIBX01000005">
    <property type="protein sequence ID" value="RNL40606.1"/>
    <property type="molecule type" value="Genomic_DNA"/>
</dbReference>
<keyword evidence="4" id="KW-1185">Reference proteome</keyword>
<dbReference type="AlphaFoldDB" id="A0A3N0B1Z8"/>
<keyword evidence="2" id="KW-1133">Transmembrane helix</keyword>
<protein>
    <submittedName>
        <fullName evidence="3">Uncharacterized protein</fullName>
    </submittedName>
</protein>
<proteinExistence type="predicted"/>
<keyword evidence="2" id="KW-0472">Membrane</keyword>
<name>A0A3N0B1Z8_9ACTN</name>
<gene>
    <name evidence="3" type="ORF">DMP06_04370</name>
</gene>
<comment type="caution">
    <text evidence="3">The sequence shown here is derived from an EMBL/GenBank/DDBJ whole genome shotgun (WGS) entry which is preliminary data.</text>
</comment>
<evidence type="ECO:0000313" key="4">
    <source>
        <dbReference type="Proteomes" id="UP000269591"/>
    </source>
</evidence>
<feature type="region of interest" description="Disordered" evidence="1">
    <location>
        <begin position="1"/>
        <end position="34"/>
    </location>
</feature>
<feature type="compositionally biased region" description="Low complexity" evidence="1">
    <location>
        <begin position="201"/>
        <end position="211"/>
    </location>
</feature>
<evidence type="ECO:0000256" key="2">
    <source>
        <dbReference type="SAM" id="Phobius"/>
    </source>
</evidence>
<sequence>MAAADPRGNHAEGIMPDAAPDAPSKEACGSEHAAEAVEGLEPVPADQPACSAEAARMITARSEKHDDCHSKRERIALGVFACLLFAGAVALFSYINAGHGLNVAATTIDDATGDMSDYGVILFEGTVRPDAADETDDEDQGGVQGILSGIFGSDDEEDSASGSGSSGASAASSGASSQDEADSIDGESADSASRELGNGSGTASSSTTGSSKRSVGAQRDTVTLEDAEEAYQEKGASIISIDSTDLGRYASGRIIMQGDRTYGIFSLTEEDLASLSTKGRATTRITTTTTKDTAGSLSTSTTTRVRNAYSSVAEMFEDVDEDDVSPATLKRIEGILQHFEDCGVDTVVALTSDPTPFKYVEGVDVVVTFKQSGRFSMAETIDGAMYFDAPEAGQVGVLMVAPGNVVSAKVMS</sequence>
<feature type="compositionally biased region" description="Acidic residues" evidence="1">
    <location>
        <begin position="179"/>
        <end position="188"/>
    </location>
</feature>
<accession>A0A3N0B1Z8</accession>
<evidence type="ECO:0000313" key="3">
    <source>
        <dbReference type="EMBL" id="RNL40606.1"/>
    </source>
</evidence>